<keyword evidence="11" id="KW-1185">Reference proteome</keyword>
<proteinExistence type="predicted"/>
<keyword evidence="4 8" id="KW-1133">Transmembrane helix</keyword>
<accession>A0ABR0XSQ3</accession>
<evidence type="ECO:0000259" key="9">
    <source>
        <dbReference type="Pfam" id="PF09402"/>
    </source>
</evidence>
<evidence type="ECO:0000313" key="10">
    <source>
        <dbReference type="EMBL" id="KAK6162159.1"/>
    </source>
</evidence>
<feature type="domain" description="Man1/Src1-like C-terminal" evidence="9">
    <location>
        <begin position="76"/>
        <end position="337"/>
    </location>
</feature>
<keyword evidence="6" id="KW-0539">Nucleus</keyword>
<evidence type="ECO:0000256" key="4">
    <source>
        <dbReference type="ARBA" id="ARBA00022989"/>
    </source>
</evidence>
<protein>
    <recommendedName>
        <fullName evidence="9">Man1/Src1-like C-terminal domain-containing protein</fullName>
    </recommendedName>
</protein>
<reference evidence="10 11" key="1">
    <citation type="journal article" date="2021" name="Comput. Struct. Biotechnol. J.">
        <title>De novo genome assembly of the potent medicinal plant Rehmannia glutinosa using nanopore technology.</title>
        <authorList>
            <person name="Ma L."/>
            <person name="Dong C."/>
            <person name="Song C."/>
            <person name="Wang X."/>
            <person name="Zheng X."/>
            <person name="Niu Y."/>
            <person name="Chen S."/>
            <person name="Feng W."/>
        </authorList>
    </citation>
    <scope>NUCLEOTIDE SEQUENCE [LARGE SCALE GENOMIC DNA]</scope>
    <source>
        <strain evidence="10">DH-2019</strain>
    </source>
</reference>
<evidence type="ECO:0000256" key="2">
    <source>
        <dbReference type="ARBA" id="ARBA00022553"/>
    </source>
</evidence>
<sequence>MASPSKKRKRPKQSSSYHTLFPVEPFLNSLPSSKADFTRLIAVVSIAAAVAAACHFIASSLNQQPKPFCDSTTSDPFDSLSSDYCEPCPTNGLCYDGKLECGHGYRKHGKLCVEDGDINKAAKKISKWVQVHVCEAYAQLLCTGTGKCWVSEDELLINLNKYKMRDTHGMDEVVYIPARQIAMDTIRSLLETRRDNHGVEEFKCPELLVSHYKPLSCVVRQWIVKHALLSMSAFALFMGCILMASRAYRRHHLSVRAEQLYHEVCDILEEKPLVSRSTSGESEPWVVASWLRDHLLSPMERKDPFLWKKVEELVQEDSRVDQYPKLVKGESKVVWEWQVEGSLSSSGKKKRNDGSAPKLKELMSSSSNIERRMHAGWNFLA</sequence>
<evidence type="ECO:0000256" key="8">
    <source>
        <dbReference type="SAM" id="Phobius"/>
    </source>
</evidence>
<comment type="subcellular location">
    <subcellularLocation>
        <location evidence="1">Nucleus inner membrane</location>
    </subcellularLocation>
</comment>
<dbReference type="Pfam" id="PF09402">
    <property type="entry name" value="MSC"/>
    <property type="match status" value="1"/>
</dbReference>
<evidence type="ECO:0000256" key="1">
    <source>
        <dbReference type="ARBA" id="ARBA00004540"/>
    </source>
</evidence>
<dbReference type="InterPro" id="IPR044780">
    <property type="entry name" value="Heh2/Src1"/>
</dbReference>
<gene>
    <name evidence="10" type="ORF">DH2020_002000</name>
</gene>
<organism evidence="10 11">
    <name type="scientific">Rehmannia glutinosa</name>
    <name type="common">Chinese foxglove</name>
    <dbReference type="NCBI Taxonomy" id="99300"/>
    <lineage>
        <taxon>Eukaryota</taxon>
        <taxon>Viridiplantae</taxon>
        <taxon>Streptophyta</taxon>
        <taxon>Embryophyta</taxon>
        <taxon>Tracheophyta</taxon>
        <taxon>Spermatophyta</taxon>
        <taxon>Magnoliopsida</taxon>
        <taxon>eudicotyledons</taxon>
        <taxon>Gunneridae</taxon>
        <taxon>Pentapetalae</taxon>
        <taxon>asterids</taxon>
        <taxon>lamiids</taxon>
        <taxon>Lamiales</taxon>
        <taxon>Orobanchaceae</taxon>
        <taxon>Rehmannieae</taxon>
        <taxon>Rehmannia</taxon>
    </lineage>
</organism>
<dbReference type="PANTHER" id="PTHR47808:SF2">
    <property type="entry name" value="LEM DOMAIN-CONTAINING PROTEIN 2"/>
    <property type="match status" value="1"/>
</dbReference>
<dbReference type="Gene3D" id="1.10.10.1180">
    <property type="entry name" value="MAN1, winged-helix domain"/>
    <property type="match status" value="1"/>
</dbReference>
<dbReference type="Proteomes" id="UP001318860">
    <property type="component" value="Unassembled WGS sequence"/>
</dbReference>
<feature type="transmembrane region" description="Helical" evidence="8">
    <location>
        <begin position="37"/>
        <end position="58"/>
    </location>
</feature>
<evidence type="ECO:0000256" key="5">
    <source>
        <dbReference type="ARBA" id="ARBA00023136"/>
    </source>
</evidence>
<dbReference type="PANTHER" id="PTHR47808">
    <property type="entry name" value="INNER NUCLEAR MEMBRANE PROTEIN HEH2-RELATED"/>
    <property type="match status" value="1"/>
</dbReference>
<evidence type="ECO:0000256" key="3">
    <source>
        <dbReference type="ARBA" id="ARBA00022692"/>
    </source>
</evidence>
<evidence type="ECO:0000256" key="6">
    <source>
        <dbReference type="ARBA" id="ARBA00023242"/>
    </source>
</evidence>
<evidence type="ECO:0000256" key="7">
    <source>
        <dbReference type="SAM" id="MobiDB-lite"/>
    </source>
</evidence>
<keyword evidence="3 8" id="KW-0812">Transmembrane</keyword>
<name>A0ABR0XSQ3_REHGL</name>
<dbReference type="InterPro" id="IPR018996">
    <property type="entry name" value="Man1/Src1-like_C"/>
</dbReference>
<feature type="region of interest" description="Disordered" evidence="7">
    <location>
        <begin position="344"/>
        <end position="365"/>
    </location>
</feature>
<evidence type="ECO:0000313" key="11">
    <source>
        <dbReference type="Proteomes" id="UP001318860"/>
    </source>
</evidence>
<dbReference type="InterPro" id="IPR041885">
    <property type="entry name" value="MAN1_winged_helix_dom"/>
</dbReference>
<comment type="caution">
    <text evidence="10">The sequence shown here is derived from an EMBL/GenBank/DDBJ whole genome shotgun (WGS) entry which is preliminary data.</text>
</comment>
<keyword evidence="2" id="KW-0597">Phosphoprotein</keyword>
<dbReference type="EMBL" id="JABTTQ020000002">
    <property type="protein sequence ID" value="KAK6162159.1"/>
    <property type="molecule type" value="Genomic_DNA"/>
</dbReference>
<keyword evidence="5 8" id="KW-0472">Membrane</keyword>